<accession>A0A3M6V621</accession>
<evidence type="ECO:0000256" key="6">
    <source>
        <dbReference type="ARBA" id="ARBA00022833"/>
    </source>
</evidence>
<dbReference type="PANTHER" id="PTHR13808">
    <property type="entry name" value="CBP/P300-RELATED"/>
    <property type="match status" value="1"/>
</dbReference>
<dbReference type="SMART" id="SM00551">
    <property type="entry name" value="ZnF_TAZ"/>
    <property type="match status" value="1"/>
</dbReference>
<dbReference type="SUPFAM" id="SSF57933">
    <property type="entry name" value="TAZ domain"/>
    <property type="match status" value="1"/>
</dbReference>
<name>A0A3M6V621_POCDA</name>
<dbReference type="GO" id="GO:0045944">
    <property type="term" value="P:positive regulation of transcription by RNA polymerase II"/>
    <property type="evidence" value="ECO:0007669"/>
    <property type="project" value="TreeGrafter"/>
</dbReference>
<evidence type="ECO:0000256" key="2">
    <source>
        <dbReference type="ARBA" id="ARBA00013184"/>
    </source>
</evidence>
<keyword evidence="9" id="KW-0804">Transcription</keyword>
<evidence type="ECO:0000256" key="10">
    <source>
        <dbReference type="ARBA" id="ARBA00023242"/>
    </source>
</evidence>
<keyword evidence="3" id="KW-0808">Transferase</keyword>
<dbReference type="GO" id="GO:0005667">
    <property type="term" value="C:transcription regulator complex"/>
    <property type="evidence" value="ECO:0007669"/>
    <property type="project" value="TreeGrafter"/>
</dbReference>
<dbReference type="InterPro" id="IPR035898">
    <property type="entry name" value="TAZ_dom_sf"/>
</dbReference>
<dbReference type="PROSITE" id="PS50134">
    <property type="entry name" value="ZF_TAZ"/>
    <property type="match status" value="1"/>
</dbReference>
<dbReference type="Gene3D" id="1.20.1020.10">
    <property type="entry name" value="TAZ domain"/>
    <property type="match status" value="1"/>
</dbReference>
<evidence type="ECO:0000256" key="3">
    <source>
        <dbReference type="ARBA" id="ARBA00022679"/>
    </source>
</evidence>
<dbReference type="STRING" id="46731.A0A3M6V621"/>
<comment type="catalytic activity">
    <reaction evidence="11">
        <text>L-lysyl-[protein] + acetyl-CoA = N(6)-acetyl-L-lysyl-[protein] + CoA + H(+)</text>
        <dbReference type="Rhea" id="RHEA:45948"/>
        <dbReference type="Rhea" id="RHEA-COMP:9752"/>
        <dbReference type="Rhea" id="RHEA-COMP:10731"/>
        <dbReference type="ChEBI" id="CHEBI:15378"/>
        <dbReference type="ChEBI" id="CHEBI:29969"/>
        <dbReference type="ChEBI" id="CHEBI:57287"/>
        <dbReference type="ChEBI" id="CHEBI:57288"/>
        <dbReference type="ChEBI" id="CHEBI:61930"/>
        <dbReference type="EC" id="2.3.1.48"/>
    </reaction>
</comment>
<dbReference type="GO" id="GO:0000123">
    <property type="term" value="C:histone acetyltransferase complex"/>
    <property type="evidence" value="ECO:0007669"/>
    <property type="project" value="TreeGrafter"/>
</dbReference>
<dbReference type="EC" id="2.3.1.48" evidence="2"/>
<keyword evidence="6 12" id="KW-0862">Zinc</keyword>
<evidence type="ECO:0000256" key="12">
    <source>
        <dbReference type="PROSITE-ProRule" id="PRU00203"/>
    </source>
</evidence>
<feature type="domain" description="TAZ-type" evidence="13">
    <location>
        <begin position="18"/>
        <end position="103"/>
    </location>
</feature>
<organism evidence="14 15">
    <name type="scientific">Pocillopora damicornis</name>
    <name type="common">Cauliflower coral</name>
    <name type="synonym">Millepora damicornis</name>
    <dbReference type="NCBI Taxonomy" id="46731"/>
    <lineage>
        <taxon>Eukaryota</taxon>
        <taxon>Metazoa</taxon>
        <taxon>Cnidaria</taxon>
        <taxon>Anthozoa</taxon>
        <taxon>Hexacorallia</taxon>
        <taxon>Scleractinia</taxon>
        <taxon>Astrocoeniina</taxon>
        <taxon>Pocilloporidae</taxon>
        <taxon>Pocillopora</taxon>
    </lineage>
</organism>
<dbReference type="GO" id="GO:0003713">
    <property type="term" value="F:transcription coactivator activity"/>
    <property type="evidence" value="ECO:0007669"/>
    <property type="project" value="TreeGrafter"/>
</dbReference>
<dbReference type="GO" id="GO:0008270">
    <property type="term" value="F:zinc ion binding"/>
    <property type="evidence" value="ECO:0007669"/>
    <property type="project" value="UniProtKB-KW"/>
</dbReference>
<keyword evidence="15" id="KW-1185">Reference proteome</keyword>
<evidence type="ECO:0000256" key="11">
    <source>
        <dbReference type="ARBA" id="ARBA00048017"/>
    </source>
</evidence>
<sequence length="499" mass="55340">MRYCITPVRLSFKKLIQMASRYEAMSGQAWHEELQNFLPHALDCVDPNCLLPLCVNLKLTLRHAQGCKKVDNCTICQGIKSLASSHSNSCRDYYCRVPFCMEAKVTAQQQVLMDELGKVFDAGLDSQEDGEAIHPSQDAKEECRREEASRMHSDSHCMAVRNSETSTLVELNNGPSRNTPATQAPLSEASYFQLATENSTQVPDSVEPILPDLRKRSSTVQKPKHPQSGLHESLHGNYIPTCTLKRLPSKADIFSVTNQPRPAPKRKCEAITVSTGESASPPTKVIRGASTGLKSQQDDSPEIEIIGIKSSGRLANQLKGTAPPNDTNRCKEKSSKAMFSPRVPLRIAAKKQDEKAGSMTHQCHFTKRNTLPKKVPSFKPTAGVQYSKVSAKSRFTFSDSSQTDFHQACQDEGKVNNDLVDDFLEEMFSTPPPSPTFEMWLGENAGSKENSSALKVVLLETLFQLFGVVTQPKTEKQEAVFVDLLERTLGMMKTEIAKW</sequence>
<evidence type="ECO:0000313" key="14">
    <source>
        <dbReference type="EMBL" id="RMX61372.1"/>
    </source>
</evidence>
<dbReference type="AlphaFoldDB" id="A0A3M6V621"/>
<protein>
    <recommendedName>
        <fullName evidence="2">histone acetyltransferase</fullName>
        <ecNumber evidence="2">2.3.1.48</ecNumber>
    </recommendedName>
</protein>
<dbReference type="PANTHER" id="PTHR13808:SF1">
    <property type="entry name" value="HISTONE ACETYLTRANSFERASE"/>
    <property type="match status" value="1"/>
</dbReference>
<evidence type="ECO:0000256" key="9">
    <source>
        <dbReference type="ARBA" id="ARBA00023163"/>
    </source>
</evidence>
<gene>
    <name evidence="14" type="ORF">pdam_00020193</name>
</gene>
<dbReference type="InterPro" id="IPR013178">
    <property type="entry name" value="Histone_AcTrfase_Rtt109/CBP"/>
</dbReference>
<dbReference type="InterPro" id="IPR000197">
    <property type="entry name" value="Znf_TAZ"/>
</dbReference>
<dbReference type="GO" id="GO:0004402">
    <property type="term" value="F:histone acetyltransferase activity"/>
    <property type="evidence" value="ECO:0007669"/>
    <property type="project" value="InterPro"/>
</dbReference>
<reference evidence="14 15" key="1">
    <citation type="journal article" date="2018" name="Sci. Rep.">
        <title>Comparative analysis of the Pocillopora damicornis genome highlights role of immune system in coral evolution.</title>
        <authorList>
            <person name="Cunning R."/>
            <person name="Bay R.A."/>
            <person name="Gillette P."/>
            <person name="Baker A.C."/>
            <person name="Traylor-Knowles N."/>
        </authorList>
    </citation>
    <scope>NUCLEOTIDE SEQUENCE [LARGE SCALE GENOMIC DNA]</scope>
    <source>
        <strain evidence="14">RSMAS</strain>
        <tissue evidence="14">Whole animal</tissue>
    </source>
</reference>
<dbReference type="Pfam" id="PF02135">
    <property type="entry name" value="zf-TAZ"/>
    <property type="match status" value="1"/>
</dbReference>
<evidence type="ECO:0000256" key="4">
    <source>
        <dbReference type="ARBA" id="ARBA00022723"/>
    </source>
</evidence>
<evidence type="ECO:0000256" key="5">
    <source>
        <dbReference type="ARBA" id="ARBA00022771"/>
    </source>
</evidence>
<keyword evidence="10" id="KW-0539">Nucleus</keyword>
<dbReference type="GO" id="GO:0031490">
    <property type="term" value="F:chromatin DNA binding"/>
    <property type="evidence" value="ECO:0007669"/>
    <property type="project" value="TreeGrafter"/>
</dbReference>
<dbReference type="EMBL" id="RCHS01000024">
    <property type="protein sequence ID" value="RMX61372.1"/>
    <property type="molecule type" value="Genomic_DNA"/>
</dbReference>
<keyword evidence="8" id="KW-0805">Transcription regulation</keyword>
<proteinExistence type="predicted"/>
<dbReference type="GO" id="GO:0005634">
    <property type="term" value="C:nucleus"/>
    <property type="evidence" value="ECO:0007669"/>
    <property type="project" value="UniProtKB-SubCell"/>
</dbReference>
<evidence type="ECO:0000256" key="1">
    <source>
        <dbReference type="ARBA" id="ARBA00004123"/>
    </source>
</evidence>
<dbReference type="Proteomes" id="UP000275408">
    <property type="component" value="Unassembled WGS sequence"/>
</dbReference>
<feature type="zinc finger region" description="TAZ-type" evidence="12">
    <location>
        <begin position="18"/>
        <end position="103"/>
    </location>
</feature>
<dbReference type="OrthoDB" id="5975066at2759"/>
<keyword evidence="4 12" id="KW-0479">Metal-binding</keyword>
<evidence type="ECO:0000313" key="15">
    <source>
        <dbReference type="Proteomes" id="UP000275408"/>
    </source>
</evidence>
<evidence type="ECO:0000259" key="13">
    <source>
        <dbReference type="PROSITE" id="PS50134"/>
    </source>
</evidence>
<comment type="caution">
    <text evidence="14">The sequence shown here is derived from an EMBL/GenBank/DDBJ whole genome shotgun (WGS) entry which is preliminary data.</text>
</comment>
<keyword evidence="5 12" id="KW-0863">Zinc-finger</keyword>
<evidence type="ECO:0000256" key="7">
    <source>
        <dbReference type="ARBA" id="ARBA00022853"/>
    </source>
</evidence>
<evidence type="ECO:0000256" key="8">
    <source>
        <dbReference type="ARBA" id="ARBA00023015"/>
    </source>
</evidence>
<keyword evidence="7" id="KW-0156">Chromatin regulator</keyword>
<comment type="subcellular location">
    <subcellularLocation>
        <location evidence="1">Nucleus</location>
    </subcellularLocation>
</comment>